<dbReference type="Gene3D" id="3.40.50.2000">
    <property type="entry name" value="Glycogen Phosphorylase B"/>
    <property type="match status" value="2"/>
</dbReference>
<evidence type="ECO:0000259" key="1">
    <source>
        <dbReference type="Pfam" id="PF00534"/>
    </source>
</evidence>
<feature type="domain" description="Glycosyl transferase family 1" evidence="1">
    <location>
        <begin position="190"/>
        <end position="349"/>
    </location>
</feature>
<dbReference type="RefSeq" id="WP_188070419.1">
    <property type="nucleotide sequence ID" value="NZ_BSPS01000120.1"/>
</dbReference>
<comment type="caution">
    <text evidence="2">The sequence shown here is derived from an EMBL/GenBank/DDBJ whole genome shotgun (WGS) entry which is preliminary data.</text>
</comment>
<dbReference type="InterPro" id="IPR001296">
    <property type="entry name" value="Glyco_trans_1"/>
</dbReference>
<reference evidence="2 3" key="1">
    <citation type="submission" date="2020-08" db="EMBL/GenBank/DDBJ databases">
        <title>Genomic Encyclopedia of Type Strains, Phase IV (KMG-IV): sequencing the most valuable type-strain genomes for metagenomic binning, comparative biology and taxonomic classification.</title>
        <authorList>
            <person name="Goeker M."/>
        </authorList>
    </citation>
    <scope>NUCLEOTIDE SEQUENCE [LARGE SCALE GENOMIC DNA]</scope>
    <source>
        <strain evidence="2 3">DSM 26189</strain>
    </source>
</reference>
<evidence type="ECO:0000313" key="3">
    <source>
        <dbReference type="Proteomes" id="UP000571950"/>
    </source>
</evidence>
<dbReference type="GO" id="GO:0016757">
    <property type="term" value="F:glycosyltransferase activity"/>
    <property type="evidence" value="ECO:0007669"/>
    <property type="project" value="InterPro"/>
</dbReference>
<protein>
    <submittedName>
        <fullName evidence="2">Glycosyltransferase involved in cell wall biosynthesis</fullName>
    </submittedName>
</protein>
<accession>A0A7W6FNK3</accession>
<dbReference type="Pfam" id="PF00534">
    <property type="entry name" value="Glycos_transf_1"/>
    <property type="match status" value="1"/>
</dbReference>
<dbReference type="EMBL" id="JACIDT010000002">
    <property type="protein sequence ID" value="MBB3924840.1"/>
    <property type="molecule type" value="Genomic_DNA"/>
</dbReference>
<dbReference type="SUPFAM" id="SSF53756">
    <property type="entry name" value="UDP-Glycosyltransferase/glycogen phosphorylase"/>
    <property type="match status" value="1"/>
</dbReference>
<evidence type="ECO:0000313" key="2">
    <source>
        <dbReference type="EMBL" id="MBB3924840.1"/>
    </source>
</evidence>
<gene>
    <name evidence="2" type="ORF">GGR43_000541</name>
</gene>
<sequence length="385" mass="42150">MKRLLVVQYAGDYRQAWRQIAESGTENYQAHRYVLDSMAGLARDHGAAGLLCCRTEERYSEVLPNGVTVIGGAASADRDWRDIAGLIEAFAPTHLVLHGPMTRLLAWTLQRPWRLACIFADSFEISWLRRRLIYGALPALLNRPKVEWVANHGENACRSLRAIGVDPAKIRVWDFPHDRKPHDLPPRTGPGDPPYVMLYVGALLASKGVGDLIRAVALLRGRGLPVEARIVGGGDRARFEALARRCGIAGHVHFTGTLPNAQVAEEMRRAALVAVPSRHSYPEGFPLTVYEALCSRTPIVASDHPMFAGHLVDGRTATVHAERNPRSLALTAERLLTDAPLYEALSRAAPACWEGLQTDRKWGDLLADWLSCDNGAAAGGDAKTG</sequence>
<keyword evidence="2" id="KW-0808">Transferase</keyword>
<dbReference type="PANTHER" id="PTHR12526">
    <property type="entry name" value="GLYCOSYLTRANSFERASE"/>
    <property type="match status" value="1"/>
</dbReference>
<keyword evidence="3" id="KW-1185">Reference proteome</keyword>
<name>A0A7W6FNK3_9SPHN</name>
<organism evidence="2 3">
    <name type="scientific">Sphingobium jiangsuense</name>
    <dbReference type="NCBI Taxonomy" id="870476"/>
    <lineage>
        <taxon>Bacteria</taxon>
        <taxon>Pseudomonadati</taxon>
        <taxon>Pseudomonadota</taxon>
        <taxon>Alphaproteobacteria</taxon>
        <taxon>Sphingomonadales</taxon>
        <taxon>Sphingomonadaceae</taxon>
        <taxon>Sphingobium</taxon>
    </lineage>
</organism>
<dbReference type="AlphaFoldDB" id="A0A7W6FNK3"/>
<dbReference type="CDD" id="cd03801">
    <property type="entry name" value="GT4_PimA-like"/>
    <property type="match status" value="1"/>
</dbReference>
<dbReference type="Proteomes" id="UP000571950">
    <property type="component" value="Unassembled WGS sequence"/>
</dbReference>
<dbReference type="PANTHER" id="PTHR12526:SF636">
    <property type="entry name" value="BLL3647 PROTEIN"/>
    <property type="match status" value="1"/>
</dbReference>
<proteinExistence type="predicted"/>